<keyword evidence="2" id="KW-1185">Reference proteome</keyword>
<gene>
    <name evidence="1" type="ORF">M1B72_16785</name>
</gene>
<name>A0ABY4LF02_9BACT</name>
<reference evidence="1" key="1">
    <citation type="submission" date="2022-04" db="EMBL/GenBank/DDBJ databases">
        <authorList>
            <person name="Liu G."/>
        </authorList>
    </citation>
    <scope>NUCLEOTIDE SEQUENCE</scope>
    <source>
        <strain evidence="1">RG22</strain>
    </source>
</reference>
<proteinExistence type="predicted"/>
<evidence type="ECO:0000313" key="1">
    <source>
        <dbReference type="EMBL" id="UPU35093.1"/>
    </source>
</evidence>
<sequence>MAKVTEPFLSLGEAHIAITGTVRAIKKTIADMNVVRIVFPLSGSGHAKYWL</sequence>
<protein>
    <submittedName>
        <fullName evidence="1">Uncharacterized protein</fullName>
    </submittedName>
</protein>
<dbReference type="EMBL" id="CP096574">
    <property type="protein sequence ID" value="UPU35093.1"/>
    <property type="molecule type" value="Genomic_DNA"/>
</dbReference>
<evidence type="ECO:0000313" key="2">
    <source>
        <dbReference type="Proteomes" id="UP000831485"/>
    </source>
</evidence>
<dbReference type="Proteomes" id="UP000831485">
    <property type="component" value="Chromosome"/>
</dbReference>
<organism evidence="1 2">
    <name type="scientific">Geomonas paludis</name>
    <dbReference type="NCBI Taxonomy" id="2740185"/>
    <lineage>
        <taxon>Bacteria</taxon>
        <taxon>Pseudomonadati</taxon>
        <taxon>Thermodesulfobacteriota</taxon>
        <taxon>Desulfuromonadia</taxon>
        <taxon>Geobacterales</taxon>
        <taxon>Geobacteraceae</taxon>
        <taxon>Geomonas</taxon>
    </lineage>
</organism>
<accession>A0ABY4LF02</accession>
<dbReference type="RefSeq" id="WP_183349481.1">
    <property type="nucleotide sequence ID" value="NZ_BLXY01000009.1"/>
</dbReference>